<feature type="compositionally biased region" description="Polar residues" evidence="1">
    <location>
        <begin position="256"/>
        <end position="269"/>
    </location>
</feature>
<dbReference type="WBParaSite" id="HCON_00025110-00001">
    <property type="protein sequence ID" value="HCON_00025110-00001"/>
    <property type="gene ID" value="HCON_00025110"/>
</dbReference>
<sequence length="283" mass="31043">MPYCSLIAALLCQTSFVHSQSLYTLPPLEGSPASGRSSDLVPSSNPRGIFHYSDTDNTFQSNFKVPDFETLDPMQLASELMSAAAKAENKRKTISGINLPLPFAGKPLNFQMTGESQSGLSFTEPGGKNDDHSSNLSPEVKEAFQNAKRICLESSSASCDEALDTFHRLKYGESLLRVNPELDTADDDPTTSFAKMLVPALGEKLEELQNDSRGVPSSEKGSSESREEGAGDGDADGDEFRRSLTYREHPPIQNRHPFSNVQYRLSKSGSPMRKIQAFLRRIS</sequence>
<feature type="chain" id="PRO_5029858683" evidence="2">
    <location>
        <begin position="20"/>
        <end position="283"/>
    </location>
</feature>
<proteinExistence type="predicted"/>
<reference evidence="4" key="1">
    <citation type="submission" date="2020-12" db="UniProtKB">
        <authorList>
            <consortium name="WormBaseParasite"/>
        </authorList>
    </citation>
    <scope>IDENTIFICATION</scope>
    <source>
        <strain evidence="4">MHco3</strain>
    </source>
</reference>
<evidence type="ECO:0000313" key="3">
    <source>
        <dbReference type="Proteomes" id="UP000025227"/>
    </source>
</evidence>
<dbReference type="OMA" id="FETLDPM"/>
<protein>
    <submittedName>
        <fullName evidence="4">Pheromone biosynthesis-activating neuropeptide</fullName>
    </submittedName>
</protein>
<feature type="region of interest" description="Disordered" evidence="1">
    <location>
        <begin position="114"/>
        <end position="136"/>
    </location>
</feature>
<evidence type="ECO:0000313" key="4">
    <source>
        <dbReference type="WBParaSite" id="HCON_00025110-00001"/>
    </source>
</evidence>
<dbReference type="OrthoDB" id="5919772at2759"/>
<keyword evidence="2" id="KW-0732">Signal</keyword>
<accession>A0A7I4XZN6</accession>
<dbReference type="AlphaFoldDB" id="A0A7I4XZN6"/>
<organism evidence="3 4">
    <name type="scientific">Haemonchus contortus</name>
    <name type="common">Barber pole worm</name>
    <dbReference type="NCBI Taxonomy" id="6289"/>
    <lineage>
        <taxon>Eukaryota</taxon>
        <taxon>Metazoa</taxon>
        <taxon>Ecdysozoa</taxon>
        <taxon>Nematoda</taxon>
        <taxon>Chromadorea</taxon>
        <taxon>Rhabditida</taxon>
        <taxon>Rhabditina</taxon>
        <taxon>Rhabditomorpha</taxon>
        <taxon>Strongyloidea</taxon>
        <taxon>Trichostrongylidae</taxon>
        <taxon>Haemonchus</taxon>
    </lineage>
</organism>
<name>A0A7I4XZN6_HAECO</name>
<feature type="compositionally biased region" description="Basic and acidic residues" evidence="1">
    <location>
        <begin position="238"/>
        <end position="250"/>
    </location>
</feature>
<feature type="signal peptide" evidence="2">
    <location>
        <begin position="1"/>
        <end position="19"/>
    </location>
</feature>
<feature type="region of interest" description="Disordered" evidence="1">
    <location>
        <begin position="206"/>
        <end position="271"/>
    </location>
</feature>
<dbReference type="Proteomes" id="UP000025227">
    <property type="component" value="Unplaced"/>
</dbReference>
<evidence type="ECO:0000256" key="2">
    <source>
        <dbReference type="SAM" id="SignalP"/>
    </source>
</evidence>
<evidence type="ECO:0000256" key="1">
    <source>
        <dbReference type="SAM" id="MobiDB-lite"/>
    </source>
</evidence>
<keyword evidence="3" id="KW-1185">Reference proteome</keyword>